<proteinExistence type="inferred from homology"/>
<dbReference type="InterPro" id="IPR014795">
    <property type="entry name" value="TacA_1-like"/>
</dbReference>
<evidence type="ECO:0000313" key="5">
    <source>
        <dbReference type="Proteomes" id="UP000036851"/>
    </source>
</evidence>
<keyword evidence="1" id="KW-1277">Toxin-antitoxin system</keyword>
<sequence>MSALAKKERLELRVSSESKANIEAAAQISCISVSQFIAESALERAENIINEHRRIQLTEDAWQKVAQALDNPPAPNQRFRRAVERMSEDDVWKWDN</sequence>
<dbReference type="GO" id="GO:0006355">
    <property type="term" value="P:regulation of DNA-templated transcription"/>
    <property type="evidence" value="ECO:0007669"/>
    <property type="project" value="InterPro"/>
</dbReference>
<dbReference type="PANTHER" id="PTHR35401:SF2">
    <property type="entry name" value="ABC-TYPE TRANSPORT SYSTEM"/>
    <property type="match status" value="1"/>
</dbReference>
<reference evidence="5 6" key="1">
    <citation type="journal article" date="2015" name="Int. J. Syst. Evol. Microbiol.">
        <title>Erwinia iniecta sp. nov., isolated from Russian wheat aphids (Diuraphis noxia).</title>
        <authorList>
            <person name="Campillo T."/>
            <person name="Luna E."/>
            <person name="Portier P."/>
            <person name="Fischer-Le Saux M."/>
            <person name="Lapitan N."/>
            <person name="Tisserat N.A."/>
            <person name="Leach J.E."/>
        </authorList>
    </citation>
    <scope>NUCLEOTIDE SEQUENCE [LARGE SCALE GENOMIC DNA]</scope>
    <source>
        <strain evidence="4 6">B120</strain>
        <strain evidence="3 5">B149</strain>
    </source>
</reference>
<dbReference type="Gene3D" id="1.20.5.780">
    <property type="entry name" value="Single helix bin"/>
    <property type="match status" value="1"/>
</dbReference>
<organism evidence="3 5">
    <name type="scientific">Winslowiella iniecta</name>
    <dbReference type="NCBI Taxonomy" id="1560201"/>
    <lineage>
        <taxon>Bacteria</taxon>
        <taxon>Pseudomonadati</taxon>
        <taxon>Pseudomonadota</taxon>
        <taxon>Gammaproteobacteria</taxon>
        <taxon>Enterobacterales</taxon>
        <taxon>Erwiniaceae</taxon>
        <taxon>Winslowiella</taxon>
    </lineage>
</organism>
<evidence type="ECO:0000313" key="3">
    <source>
        <dbReference type="EMBL" id="KOC88216.1"/>
    </source>
</evidence>
<accession>A0A0L7SZ00</accession>
<dbReference type="InterPro" id="IPR010985">
    <property type="entry name" value="Ribbon_hlx_hlx"/>
</dbReference>
<evidence type="ECO:0000313" key="6">
    <source>
        <dbReference type="Proteomes" id="UP000037088"/>
    </source>
</evidence>
<dbReference type="Pfam" id="PF08681">
    <property type="entry name" value="TacA1"/>
    <property type="match status" value="1"/>
</dbReference>
<evidence type="ECO:0000256" key="1">
    <source>
        <dbReference type="ARBA" id="ARBA00022649"/>
    </source>
</evidence>
<gene>
    <name evidence="4" type="ORF">NG42_06285</name>
    <name evidence="3" type="ORF">NG43_20525</name>
</gene>
<dbReference type="EMBL" id="JRXE01000007">
    <property type="protein sequence ID" value="KOC91167.1"/>
    <property type="molecule type" value="Genomic_DNA"/>
</dbReference>
<protein>
    <submittedName>
        <fullName evidence="3">Toxin-antitoxin system, antitoxin component</fullName>
    </submittedName>
</protein>
<dbReference type="STRING" id="1560201.NG42_06285"/>
<dbReference type="Proteomes" id="UP000037088">
    <property type="component" value="Unassembled WGS sequence"/>
</dbReference>
<name>A0A0L7SZ00_9GAMM</name>
<dbReference type="PATRIC" id="fig|1560201.3.peg.1340"/>
<dbReference type="OrthoDB" id="6505495at2"/>
<dbReference type="PANTHER" id="PTHR35401">
    <property type="entry name" value="COPG FAMILY HELIX-TURN-HELIX PROTEIN-RELATED-RELATED"/>
    <property type="match status" value="1"/>
</dbReference>
<comment type="caution">
    <text evidence="3">The sequence shown here is derived from an EMBL/GenBank/DDBJ whole genome shotgun (WGS) entry which is preliminary data.</text>
</comment>
<dbReference type="AlphaFoldDB" id="A0A0L7SZ00"/>
<dbReference type="Proteomes" id="UP000036851">
    <property type="component" value="Unassembled WGS sequence"/>
</dbReference>
<evidence type="ECO:0000313" key="4">
    <source>
        <dbReference type="EMBL" id="KOC91167.1"/>
    </source>
</evidence>
<evidence type="ECO:0000256" key="2">
    <source>
        <dbReference type="ARBA" id="ARBA00049988"/>
    </source>
</evidence>
<dbReference type="EMBL" id="JRXF01000049">
    <property type="protein sequence ID" value="KOC88216.1"/>
    <property type="molecule type" value="Genomic_DNA"/>
</dbReference>
<dbReference type="RefSeq" id="WP_052898532.1">
    <property type="nucleotide sequence ID" value="NZ_JRXE01000007.1"/>
</dbReference>
<dbReference type="SUPFAM" id="SSF47598">
    <property type="entry name" value="Ribbon-helix-helix"/>
    <property type="match status" value="1"/>
</dbReference>
<comment type="similarity">
    <text evidence="2">Belongs to the TacA antitoxin family.</text>
</comment>
<keyword evidence="6" id="KW-1185">Reference proteome</keyword>